<gene>
    <name evidence="1" type="ORF">FIV42_00735</name>
</gene>
<accession>A0A4Y6PM29</accession>
<dbReference type="Proteomes" id="UP000315995">
    <property type="component" value="Chromosome"/>
</dbReference>
<proteinExistence type="predicted"/>
<accession>A0A5B8XZ38</accession>
<dbReference type="AlphaFoldDB" id="A0A4Y6PM29"/>
<dbReference type="EMBL" id="CP041186">
    <property type="protein sequence ID" value="QDG49310.1"/>
    <property type="molecule type" value="Genomic_DNA"/>
</dbReference>
<evidence type="ECO:0000313" key="2">
    <source>
        <dbReference type="Proteomes" id="UP000315995"/>
    </source>
</evidence>
<dbReference type="InterPro" id="IPR038713">
    <property type="entry name" value="Terminase_Gp1_N_sf"/>
</dbReference>
<reference evidence="1 2" key="1">
    <citation type="submission" date="2019-06" db="EMBL/GenBank/DDBJ databases">
        <title>Persicimonas caeni gen. nov., sp. nov., a predatory bacterium isolated from solar saltern.</title>
        <authorList>
            <person name="Wang S."/>
        </authorList>
    </citation>
    <scope>NUCLEOTIDE SEQUENCE [LARGE SCALE GENOMIC DNA]</scope>
    <source>
        <strain evidence="1 2">YN101</strain>
    </source>
</reference>
<dbReference type="OrthoDB" id="8227562at2"/>
<dbReference type="Gene3D" id="1.10.10.1400">
    <property type="entry name" value="Terminase, small subunit, N-terminal DNA-binding domain, HTH motif"/>
    <property type="match status" value="1"/>
</dbReference>
<keyword evidence="2" id="KW-1185">Reference proteome</keyword>
<sequence>MTKLTEKQRRFVEAYLGKACGNATEAARIAGYSGDDDTLSSTGYENLRKPQIQEAIDERTDEDPLVADRIDRQRFWTGVMYDPNATMSDRLKASTLLAKSQGDFVDRTITEHKGEVTYKLDVPWEKGDDAESL</sequence>
<dbReference type="RefSeq" id="WP_141195809.1">
    <property type="nucleotide sequence ID" value="NZ_CP041186.1"/>
</dbReference>
<protein>
    <submittedName>
        <fullName evidence="1">Terminase small subunit</fullName>
    </submittedName>
</protein>
<organism evidence="1 2">
    <name type="scientific">Persicimonas caeni</name>
    <dbReference type="NCBI Taxonomy" id="2292766"/>
    <lineage>
        <taxon>Bacteria</taxon>
        <taxon>Deltaproteobacteria</taxon>
        <taxon>Bradymonadales</taxon>
        <taxon>Bradymonadaceae</taxon>
        <taxon>Persicimonas</taxon>
    </lineage>
</organism>
<dbReference type="GO" id="GO:0051276">
    <property type="term" value="P:chromosome organization"/>
    <property type="evidence" value="ECO:0007669"/>
    <property type="project" value="InterPro"/>
</dbReference>
<dbReference type="Pfam" id="PF03592">
    <property type="entry name" value="Terminase_2"/>
    <property type="match status" value="1"/>
</dbReference>
<evidence type="ECO:0000313" key="1">
    <source>
        <dbReference type="EMBL" id="QDG49310.1"/>
    </source>
</evidence>
<dbReference type="InterPro" id="IPR005335">
    <property type="entry name" value="Terminase_ssu"/>
</dbReference>
<name>A0A4Y6PM29_PERCE</name>